<evidence type="ECO:0000256" key="1">
    <source>
        <dbReference type="ARBA" id="ARBA00023270"/>
    </source>
</evidence>
<dbReference type="GO" id="GO:0009052">
    <property type="term" value="P:pentose-phosphate shunt, non-oxidative branch"/>
    <property type="evidence" value="ECO:0007669"/>
    <property type="project" value="TreeGrafter"/>
</dbReference>
<organism evidence="2 3">
    <name type="scientific">Tricholomella constricta</name>
    <dbReference type="NCBI Taxonomy" id="117010"/>
    <lineage>
        <taxon>Eukaryota</taxon>
        <taxon>Fungi</taxon>
        <taxon>Dikarya</taxon>
        <taxon>Basidiomycota</taxon>
        <taxon>Agaricomycotina</taxon>
        <taxon>Agaricomycetes</taxon>
        <taxon>Agaricomycetidae</taxon>
        <taxon>Agaricales</taxon>
        <taxon>Tricholomatineae</taxon>
        <taxon>Lyophyllaceae</taxon>
        <taxon>Tricholomella</taxon>
    </lineage>
</organism>
<dbReference type="SUPFAM" id="SSF51569">
    <property type="entry name" value="Aldolase"/>
    <property type="match status" value="1"/>
</dbReference>
<dbReference type="GO" id="GO:0004801">
    <property type="term" value="F:transaldolase activity"/>
    <property type="evidence" value="ECO:0007669"/>
    <property type="project" value="TreeGrafter"/>
</dbReference>
<dbReference type="Gene3D" id="3.20.20.70">
    <property type="entry name" value="Aldolase class I"/>
    <property type="match status" value="1"/>
</dbReference>
<evidence type="ECO:0008006" key="4">
    <source>
        <dbReference type="Google" id="ProtNLM"/>
    </source>
</evidence>
<dbReference type="InterPro" id="IPR001585">
    <property type="entry name" value="TAL/FSA"/>
</dbReference>
<reference evidence="2 3" key="1">
    <citation type="journal article" date="2020" name="ISME J.">
        <title>Uncovering the hidden diversity of litter-decomposition mechanisms in mushroom-forming fungi.</title>
        <authorList>
            <person name="Floudas D."/>
            <person name="Bentzer J."/>
            <person name="Ahren D."/>
            <person name="Johansson T."/>
            <person name="Persson P."/>
            <person name="Tunlid A."/>
        </authorList>
    </citation>
    <scope>NUCLEOTIDE SEQUENCE [LARGE SCALE GENOMIC DNA]</scope>
    <source>
        <strain evidence="2 3">CBS 661.87</strain>
    </source>
</reference>
<proteinExistence type="predicted"/>
<comment type="caution">
    <text evidence="2">The sequence shown here is derived from an EMBL/GenBank/DDBJ whole genome shotgun (WGS) entry which is preliminary data.</text>
</comment>
<accession>A0A8H5M442</accession>
<dbReference type="InterPro" id="IPR013785">
    <property type="entry name" value="Aldolase_TIM"/>
</dbReference>
<dbReference type="Proteomes" id="UP000565441">
    <property type="component" value="Unassembled WGS sequence"/>
</dbReference>
<protein>
    <recommendedName>
        <fullName evidence="4">Transaldolase</fullName>
    </recommendedName>
</protein>
<dbReference type="OrthoDB" id="1711136at2759"/>
<dbReference type="GO" id="GO:0005975">
    <property type="term" value="P:carbohydrate metabolic process"/>
    <property type="evidence" value="ECO:0007669"/>
    <property type="project" value="InterPro"/>
</dbReference>
<keyword evidence="1" id="KW-0704">Schiff base</keyword>
<dbReference type="EMBL" id="JAACJP010000014">
    <property type="protein sequence ID" value="KAF5380047.1"/>
    <property type="molecule type" value="Genomic_DNA"/>
</dbReference>
<dbReference type="AlphaFoldDB" id="A0A8H5M442"/>
<sequence length="345" mass="37506">MSTPYPSLLSQLRSLLAVDLDSMDPVAALRHDTFTFTDMTSNQAIVYAQATQPENAGLVREAVESVRALYADSKQEPAVYLREVLDVVTVRMAKLVYPHLNGKVHAQTSPAFAYDTELTIAHARRLVALFEAHGIPKSRVCIKIPATPESILACHALSPIHTLATCTFSVPQARAAAQAKCTYVAPYFNELRVHFEPSTWKEYDTPATQHPMSSVITAIIAALKGSNTLVMPASIVTVSEVLALATLRPDHLTISAPLLDKLAALPAVPDSQIAPIEPQPIPKSEPDVDYLAGEGVHLKEAFMRDPEISRRVVDALGLFGTCERRAMEFVRSGTVGVEWDGASGW</sequence>
<evidence type="ECO:0000313" key="3">
    <source>
        <dbReference type="Proteomes" id="UP000565441"/>
    </source>
</evidence>
<keyword evidence="3" id="KW-1185">Reference proteome</keyword>
<dbReference type="Pfam" id="PF00923">
    <property type="entry name" value="TAL_FSA"/>
    <property type="match status" value="1"/>
</dbReference>
<name>A0A8H5M442_9AGAR</name>
<evidence type="ECO:0000313" key="2">
    <source>
        <dbReference type="EMBL" id="KAF5380047.1"/>
    </source>
</evidence>
<dbReference type="PANTHER" id="PTHR10683:SF39">
    <property type="entry name" value="TRANSALDOLASE"/>
    <property type="match status" value="1"/>
</dbReference>
<dbReference type="PANTHER" id="PTHR10683">
    <property type="entry name" value="TRANSALDOLASE"/>
    <property type="match status" value="1"/>
</dbReference>
<gene>
    <name evidence="2" type="ORF">D9615_006157</name>
</gene>